<feature type="compositionally biased region" description="Basic residues" evidence="1">
    <location>
        <begin position="1"/>
        <end position="19"/>
    </location>
</feature>
<evidence type="ECO:0000313" key="4">
    <source>
        <dbReference type="Proteomes" id="UP000243217"/>
    </source>
</evidence>
<feature type="domain" description="WWE" evidence="2">
    <location>
        <begin position="118"/>
        <end position="199"/>
    </location>
</feature>
<organism evidence="3 4">
    <name type="scientific">Thraustotheca clavata</name>
    <dbReference type="NCBI Taxonomy" id="74557"/>
    <lineage>
        <taxon>Eukaryota</taxon>
        <taxon>Sar</taxon>
        <taxon>Stramenopiles</taxon>
        <taxon>Oomycota</taxon>
        <taxon>Saprolegniomycetes</taxon>
        <taxon>Saprolegniales</taxon>
        <taxon>Achlyaceae</taxon>
        <taxon>Thraustotheca</taxon>
    </lineage>
</organism>
<dbReference type="Pfam" id="PF02825">
    <property type="entry name" value="WWE"/>
    <property type="match status" value="1"/>
</dbReference>
<dbReference type="InterPro" id="IPR004170">
    <property type="entry name" value="WWE_dom"/>
</dbReference>
<dbReference type="STRING" id="74557.A0A1V9ZLT7"/>
<dbReference type="AlphaFoldDB" id="A0A1V9ZLT7"/>
<proteinExistence type="predicted"/>
<keyword evidence="4" id="KW-1185">Reference proteome</keyword>
<comment type="caution">
    <text evidence="3">The sequence shown here is derived from an EMBL/GenBank/DDBJ whole genome shotgun (WGS) entry which is preliminary data.</text>
</comment>
<evidence type="ECO:0000256" key="1">
    <source>
        <dbReference type="SAM" id="MobiDB-lite"/>
    </source>
</evidence>
<name>A0A1V9ZLT7_9STRA</name>
<feature type="region of interest" description="Disordered" evidence="1">
    <location>
        <begin position="1"/>
        <end position="26"/>
    </location>
</feature>
<protein>
    <recommendedName>
        <fullName evidence="2">WWE domain-containing protein</fullName>
    </recommendedName>
</protein>
<evidence type="ECO:0000259" key="2">
    <source>
        <dbReference type="PROSITE" id="PS50918"/>
    </source>
</evidence>
<dbReference type="InterPro" id="IPR037197">
    <property type="entry name" value="WWE_dom_sf"/>
</dbReference>
<reference evidence="3 4" key="1">
    <citation type="journal article" date="2014" name="Genome Biol. Evol.">
        <title>The secreted proteins of Achlya hypogyna and Thraustotheca clavata identify the ancestral oomycete secretome and reveal gene acquisitions by horizontal gene transfer.</title>
        <authorList>
            <person name="Misner I."/>
            <person name="Blouin N."/>
            <person name="Leonard G."/>
            <person name="Richards T.A."/>
            <person name="Lane C.E."/>
        </authorList>
    </citation>
    <scope>NUCLEOTIDE SEQUENCE [LARGE SCALE GENOMIC DNA]</scope>
    <source>
        <strain evidence="3 4">ATCC 34112</strain>
    </source>
</reference>
<gene>
    <name evidence="3" type="ORF">THRCLA_21857</name>
</gene>
<dbReference type="Gene3D" id="3.30.720.50">
    <property type="match status" value="1"/>
</dbReference>
<dbReference type="EMBL" id="JNBS01001831">
    <property type="protein sequence ID" value="OQR98942.1"/>
    <property type="molecule type" value="Genomic_DNA"/>
</dbReference>
<dbReference type="Proteomes" id="UP000243217">
    <property type="component" value="Unassembled WGS sequence"/>
</dbReference>
<dbReference type="PROSITE" id="PS50918">
    <property type="entry name" value="WWE"/>
    <property type="match status" value="1"/>
</dbReference>
<dbReference type="InterPro" id="IPR036930">
    <property type="entry name" value="WGR_dom_sf"/>
</dbReference>
<dbReference type="SUPFAM" id="SSF117839">
    <property type="entry name" value="WWE domain"/>
    <property type="match status" value="1"/>
</dbReference>
<accession>A0A1V9ZLT7</accession>
<evidence type="ECO:0000313" key="3">
    <source>
        <dbReference type="EMBL" id="OQR98942.1"/>
    </source>
</evidence>
<sequence>MVIKRKATSSKKAKQSKRAKNAEENKENEQLFQELNIVRSVTLVPIESKNEFWMIQILQNAANKYHFSFRSGDLATSGEYCFNQPTTKSQCIEDFEASYMLKTGVKYIESKQQNHVNFVLYDSNTILPQGVWEYQNKDQIWTQIPKTRTQKLDQLWHSFLIAPTNHIHYIKSGTATYAINFLRMTQTNTKSNDQYMIRRNAMPIPKPKKHITESTIAVIKDGECEVILAHIDIPTLKDHTIKMTLSFVGDEYFFTTEESILNEPNVLEVEGPLTQEAGETLWKSTFESLTGRVWSPNEKFESVVGKYDIFAEPCDEIVNQGRKQVRVEVDYRFYHGNMKQLNHVRDVGRWYLVNKAHPKRLLKWENVAYCIDYENMNVTCPENPNYVQPLSIVKKFEML</sequence>
<dbReference type="SUPFAM" id="SSF142921">
    <property type="entry name" value="WGR domain-like"/>
    <property type="match status" value="1"/>
</dbReference>